<dbReference type="GO" id="GO:0001561">
    <property type="term" value="P:fatty acid alpha-oxidation"/>
    <property type="evidence" value="ECO:0007669"/>
    <property type="project" value="InterPro"/>
</dbReference>
<evidence type="ECO:0000313" key="5">
    <source>
        <dbReference type="Proteomes" id="UP000799438"/>
    </source>
</evidence>
<feature type="signal peptide" evidence="2">
    <location>
        <begin position="1"/>
        <end position="20"/>
    </location>
</feature>
<reference evidence="4" key="1">
    <citation type="journal article" date="2020" name="Stud. Mycol.">
        <title>101 Dothideomycetes genomes: a test case for predicting lifestyles and emergence of pathogens.</title>
        <authorList>
            <person name="Haridas S."/>
            <person name="Albert R."/>
            <person name="Binder M."/>
            <person name="Bloem J."/>
            <person name="Labutti K."/>
            <person name="Salamov A."/>
            <person name="Andreopoulos B."/>
            <person name="Baker S."/>
            <person name="Barry K."/>
            <person name="Bills G."/>
            <person name="Bluhm B."/>
            <person name="Cannon C."/>
            <person name="Castanera R."/>
            <person name="Culley D."/>
            <person name="Daum C."/>
            <person name="Ezra D."/>
            <person name="Gonzalez J."/>
            <person name="Henrissat B."/>
            <person name="Kuo A."/>
            <person name="Liang C."/>
            <person name="Lipzen A."/>
            <person name="Lutzoni F."/>
            <person name="Magnuson J."/>
            <person name="Mondo S."/>
            <person name="Nolan M."/>
            <person name="Ohm R."/>
            <person name="Pangilinan J."/>
            <person name="Park H.-J."/>
            <person name="Ramirez L."/>
            <person name="Alfaro M."/>
            <person name="Sun H."/>
            <person name="Tritt A."/>
            <person name="Yoshinaga Y."/>
            <person name="Zwiers L.-H."/>
            <person name="Turgeon B."/>
            <person name="Goodwin S."/>
            <person name="Spatafora J."/>
            <person name="Crous P."/>
            <person name="Grigoriev I."/>
        </authorList>
    </citation>
    <scope>NUCLEOTIDE SEQUENCE</scope>
    <source>
        <strain evidence="4">CBS 121167</strain>
    </source>
</reference>
<evidence type="ECO:0000256" key="2">
    <source>
        <dbReference type="SAM" id="SignalP"/>
    </source>
</evidence>
<evidence type="ECO:0000313" key="3">
    <source>
        <dbReference type="EMBL" id="KAF2136746.1"/>
    </source>
</evidence>
<feature type="compositionally biased region" description="Basic and acidic residues" evidence="1">
    <location>
        <begin position="54"/>
        <end position="65"/>
    </location>
</feature>
<gene>
    <name evidence="4" type="ORF">K452DRAFT_291902</name>
    <name evidence="3" type="ORF">K452DRAFT_292177</name>
</gene>
<dbReference type="SUPFAM" id="SSF51197">
    <property type="entry name" value="Clavaminate synthase-like"/>
    <property type="match status" value="1"/>
</dbReference>
<dbReference type="InterPro" id="IPR047128">
    <property type="entry name" value="PhyH"/>
</dbReference>
<keyword evidence="5" id="KW-1185">Reference proteome</keyword>
<evidence type="ECO:0000313" key="4">
    <source>
        <dbReference type="EMBL" id="KAF2136983.1"/>
    </source>
</evidence>
<dbReference type="PANTHER" id="PTHR21308:SF8">
    <property type="entry name" value="PHYTANOYL-COA DIOXYGENASE FAMILY PROTEIN (AFU_ORTHOLOGUE AFUA_2G09620)"/>
    <property type="match status" value="1"/>
</dbReference>
<organism evidence="4 5">
    <name type="scientific">Aplosporella prunicola CBS 121167</name>
    <dbReference type="NCBI Taxonomy" id="1176127"/>
    <lineage>
        <taxon>Eukaryota</taxon>
        <taxon>Fungi</taxon>
        <taxon>Dikarya</taxon>
        <taxon>Ascomycota</taxon>
        <taxon>Pezizomycotina</taxon>
        <taxon>Dothideomycetes</taxon>
        <taxon>Dothideomycetes incertae sedis</taxon>
        <taxon>Botryosphaeriales</taxon>
        <taxon>Aplosporellaceae</taxon>
        <taxon>Aplosporella</taxon>
    </lineage>
</organism>
<feature type="chain" id="PRO_5040606910" description="Phytanoyl-CoA dioxygenase" evidence="2">
    <location>
        <begin position="21"/>
        <end position="465"/>
    </location>
</feature>
<dbReference type="AlphaFoldDB" id="A0A6A6B0M4"/>
<proteinExistence type="predicted"/>
<dbReference type="EMBL" id="ML995513">
    <property type="protein sequence ID" value="KAF2136746.1"/>
    <property type="molecule type" value="Genomic_DNA"/>
</dbReference>
<dbReference type="GO" id="GO:0048244">
    <property type="term" value="F:phytanoyl-CoA dioxygenase activity"/>
    <property type="evidence" value="ECO:0007669"/>
    <property type="project" value="InterPro"/>
</dbReference>
<dbReference type="OrthoDB" id="187894at2759"/>
<protein>
    <recommendedName>
        <fullName evidence="6">Phytanoyl-CoA dioxygenase</fullName>
    </recommendedName>
</protein>
<accession>A0A6A6B0M4</accession>
<evidence type="ECO:0000256" key="1">
    <source>
        <dbReference type="SAM" id="MobiDB-lite"/>
    </source>
</evidence>
<keyword evidence="2" id="KW-0732">Signal</keyword>
<name>A0A6A6B0M4_9PEZI</name>
<sequence length="465" mass="49930">MATPSRLSLVVLSCPLLRSAVRTPTTRFGCSTNTTTVMSIPSLSFLRHPVRAYHDQHTSSDKDSDSDPNASVTTTTIPSRLYKADEAPSLAELAALCNQPITQRDYPLSTTISSNIPLYDLSRFSPSDNSSVSHLQDEWAHNLLSGPGVFVVQNLYPDPSVIAAANTAFDLILAVESSSPTNVKGDHFAASSANARIWNAFGKHALAAPESFATYYSNPWLPAIAAAWLGPASRLTAQLNIVRPGGAPQTPHRDYHLGFQSATCAAAFPKPLHAASALLTLQGAVAHSAMPLASGPTRFLPGSQRFAQGYMAARRPEFAEFFERNWVSLPLGVGDGVFFSPALMHAAGRNETEDLQRSANLLQISAAFGKPMESVDALPIVKVVWPYVMDMAKAGTRESEVQVEALLSHLGEGYPFPTNLDRRPPGPGGMAPESEVEVLRRGVREGWGTAEVVAQLEGMREAGRA</sequence>
<feature type="compositionally biased region" description="Polar residues" evidence="1">
    <location>
        <begin position="67"/>
        <end position="78"/>
    </location>
</feature>
<feature type="region of interest" description="Disordered" evidence="1">
    <location>
        <begin position="54"/>
        <end position="78"/>
    </location>
</feature>
<dbReference type="PANTHER" id="PTHR21308">
    <property type="entry name" value="PHYTANOYL-COA ALPHA-HYDROXYLASE"/>
    <property type="match status" value="1"/>
</dbReference>
<evidence type="ECO:0008006" key="6">
    <source>
        <dbReference type="Google" id="ProtNLM"/>
    </source>
</evidence>
<dbReference type="EMBL" id="ML995508">
    <property type="protein sequence ID" value="KAF2136983.1"/>
    <property type="molecule type" value="Genomic_DNA"/>
</dbReference>
<dbReference type="Proteomes" id="UP000799438">
    <property type="component" value="Unassembled WGS sequence"/>
</dbReference>
<dbReference type="GeneID" id="54298768"/>
<dbReference type="Pfam" id="PF05721">
    <property type="entry name" value="PhyH"/>
    <property type="match status" value="1"/>
</dbReference>
<dbReference type="InterPro" id="IPR008775">
    <property type="entry name" value="Phytyl_CoA_dOase-like"/>
</dbReference>
<dbReference type="Gene3D" id="2.60.120.620">
    <property type="entry name" value="q2cbj1_9rhob like domain"/>
    <property type="match status" value="1"/>
</dbReference>
<dbReference type="RefSeq" id="XP_033392701.1">
    <property type="nucleotide sequence ID" value="XM_033541272.1"/>
</dbReference>